<feature type="compositionally biased region" description="Polar residues" evidence="1">
    <location>
        <begin position="1"/>
        <end position="16"/>
    </location>
</feature>
<reference evidence="2" key="2">
    <citation type="journal article" date="2015" name="Data Brief">
        <title>Shoot transcriptome of the giant reed, Arundo donax.</title>
        <authorList>
            <person name="Barrero R.A."/>
            <person name="Guerrero F.D."/>
            <person name="Moolhuijzen P."/>
            <person name="Goolsby J.A."/>
            <person name="Tidwell J."/>
            <person name="Bellgard S.E."/>
            <person name="Bellgard M.I."/>
        </authorList>
    </citation>
    <scope>NUCLEOTIDE SEQUENCE</scope>
    <source>
        <tissue evidence="2">Shoot tissue taken approximately 20 cm above the soil surface</tissue>
    </source>
</reference>
<organism evidence="2">
    <name type="scientific">Arundo donax</name>
    <name type="common">Giant reed</name>
    <name type="synonym">Donax arundinaceus</name>
    <dbReference type="NCBI Taxonomy" id="35708"/>
    <lineage>
        <taxon>Eukaryota</taxon>
        <taxon>Viridiplantae</taxon>
        <taxon>Streptophyta</taxon>
        <taxon>Embryophyta</taxon>
        <taxon>Tracheophyta</taxon>
        <taxon>Spermatophyta</taxon>
        <taxon>Magnoliopsida</taxon>
        <taxon>Liliopsida</taxon>
        <taxon>Poales</taxon>
        <taxon>Poaceae</taxon>
        <taxon>PACMAD clade</taxon>
        <taxon>Arundinoideae</taxon>
        <taxon>Arundineae</taxon>
        <taxon>Arundo</taxon>
    </lineage>
</organism>
<proteinExistence type="predicted"/>
<sequence>MLGRTSQSLSPDQYQGRNPPRQHPQMLCATAAAHACASAAWYHHCLQKRQPPPHHLGAHGKSHPPIQGRDHQTLCVKAARRWHSSNQHQDALSRQALGVCFASLQAEMQQQAPQISHHLLSLDMQRHRFQAQQHRGLDPPRSMPHQFLR</sequence>
<evidence type="ECO:0000313" key="2">
    <source>
        <dbReference type="EMBL" id="JAD83979.1"/>
    </source>
</evidence>
<reference evidence="2" key="1">
    <citation type="submission" date="2014-09" db="EMBL/GenBank/DDBJ databases">
        <authorList>
            <person name="Magalhaes I.L.F."/>
            <person name="Oliveira U."/>
            <person name="Santos F.R."/>
            <person name="Vidigal T.H.D.A."/>
            <person name="Brescovit A.D."/>
            <person name="Santos A.J."/>
        </authorList>
    </citation>
    <scope>NUCLEOTIDE SEQUENCE</scope>
    <source>
        <tissue evidence="2">Shoot tissue taken approximately 20 cm above the soil surface</tissue>
    </source>
</reference>
<dbReference type="AlphaFoldDB" id="A0A0A9IHC2"/>
<accession>A0A0A9IHC2</accession>
<dbReference type="EMBL" id="GBRH01213916">
    <property type="protein sequence ID" value="JAD83979.1"/>
    <property type="molecule type" value="Transcribed_RNA"/>
</dbReference>
<feature type="region of interest" description="Disordered" evidence="1">
    <location>
        <begin position="1"/>
        <end position="23"/>
    </location>
</feature>
<name>A0A0A9IHC2_ARUDO</name>
<protein>
    <submittedName>
        <fullName evidence="2">Uncharacterized protein</fullName>
    </submittedName>
</protein>
<evidence type="ECO:0000256" key="1">
    <source>
        <dbReference type="SAM" id="MobiDB-lite"/>
    </source>
</evidence>